<dbReference type="PANTHER" id="PTHR12526:SF637">
    <property type="entry name" value="GLYCOSYLTRANSFERASE EPSF-RELATED"/>
    <property type="match status" value="1"/>
</dbReference>
<dbReference type="Gene3D" id="3.40.50.2000">
    <property type="entry name" value="Glycogen Phosphorylase B"/>
    <property type="match status" value="2"/>
</dbReference>
<dbReference type="Proteomes" id="UP000509626">
    <property type="component" value="Chromosome"/>
</dbReference>
<keyword evidence="2" id="KW-0808">Transferase</keyword>
<dbReference type="InterPro" id="IPR028098">
    <property type="entry name" value="Glyco_trans_4-like_N"/>
</dbReference>
<accession>A0A7D5QNH5</accession>
<feature type="domain" description="Glycosyltransferase subfamily 4-like N-terminal" evidence="1">
    <location>
        <begin position="57"/>
        <end position="142"/>
    </location>
</feature>
<sequence length="321" mass="35793">MRVLNLVTSPDAEFFRLQVDAIRRHGIEQTTLGVADTLQHTKDEMDSRSVLDYLRFYSEALPHAVKGYDLVHANYGLTAPPALTQPYVPVVLTLWGSDLFGPFGKLSRWCARFADAVIVMSREMADALEVDCHVIPHGVDLQVFRPFPQRQARKVIGWEPSMKHVLFPYPKLSRVKDYPRALQITEAARECVDGPVKLQSVYGVPHERMPLYMNAADALLLTSRREGSPNSVKEAMACNLPVVATDVGDVHERLRDVDPSHVRRTDAGLVDALVDVLERGPVSDGRAAIRPLSVEAMGTRIRDVYRSVLGTRLARAPIRAP</sequence>
<dbReference type="EMBL" id="CP058579">
    <property type="protein sequence ID" value="QLG64085.1"/>
    <property type="molecule type" value="Genomic_DNA"/>
</dbReference>
<evidence type="ECO:0000259" key="1">
    <source>
        <dbReference type="Pfam" id="PF13439"/>
    </source>
</evidence>
<proteinExistence type="predicted"/>
<dbReference type="AlphaFoldDB" id="A0A7D5QNH5"/>
<gene>
    <name evidence="2" type="ORF">HUG12_15700</name>
</gene>
<dbReference type="Pfam" id="PF13692">
    <property type="entry name" value="Glyco_trans_1_4"/>
    <property type="match status" value="1"/>
</dbReference>
<dbReference type="PANTHER" id="PTHR12526">
    <property type="entry name" value="GLYCOSYLTRANSFERASE"/>
    <property type="match status" value="1"/>
</dbReference>
<organism evidence="2 3">
    <name type="scientific">Halorarum salinum</name>
    <dbReference type="NCBI Taxonomy" id="2743089"/>
    <lineage>
        <taxon>Archaea</taxon>
        <taxon>Methanobacteriati</taxon>
        <taxon>Methanobacteriota</taxon>
        <taxon>Stenosarchaea group</taxon>
        <taxon>Halobacteria</taxon>
        <taxon>Halobacteriales</taxon>
        <taxon>Haloferacaceae</taxon>
        <taxon>Halorarum</taxon>
    </lineage>
</organism>
<keyword evidence="3" id="KW-1185">Reference proteome</keyword>
<dbReference type="GO" id="GO:0016740">
    <property type="term" value="F:transferase activity"/>
    <property type="evidence" value="ECO:0007669"/>
    <property type="project" value="UniProtKB-KW"/>
</dbReference>
<dbReference type="OrthoDB" id="193395at2157"/>
<protein>
    <submittedName>
        <fullName evidence="2">Glycosyltransferase</fullName>
    </submittedName>
</protein>
<dbReference type="SUPFAM" id="SSF53756">
    <property type="entry name" value="UDP-Glycosyltransferase/glycogen phosphorylase"/>
    <property type="match status" value="1"/>
</dbReference>
<name>A0A7D5QNH5_9EURY</name>
<dbReference type="Pfam" id="PF13439">
    <property type="entry name" value="Glyco_transf_4"/>
    <property type="match status" value="1"/>
</dbReference>
<reference evidence="2 3" key="1">
    <citation type="submission" date="2020-06" db="EMBL/GenBank/DDBJ databases">
        <title>NJ-3-1, isolated from saline soil.</title>
        <authorList>
            <person name="Cui H.L."/>
            <person name="Shi X."/>
        </authorList>
    </citation>
    <scope>NUCLEOTIDE SEQUENCE [LARGE SCALE GENOMIC DNA]</scope>
    <source>
        <strain evidence="2 3">NJ-3-1</strain>
    </source>
</reference>
<evidence type="ECO:0000313" key="2">
    <source>
        <dbReference type="EMBL" id="QLG64085.1"/>
    </source>
</evidence>
<dbReference type="KEGG" id="halu:HUG12_15700"/>
<evidence type="ECO:0000313" key="3">
    <source>
        <dbReference type="Proteomes" id="UP000509626"/>
    </source>
</evidence>